<feature type="region of interest" description="Disordered" evidence="1">
    <location>
        <begin position="1"/>
        <end position="25"/>
    </location>
</feature>
<evidence type="ECO:0000313" key="3">
    <source>
        <dbReference type="Proteomes" id="UP000288805"/>
    </source>
</evidence>
<evidence type="ECO:0000256" key="1">
    <source>
        <dbReference type="SAM" id="MobiDB-lite"/>
    </source>
</evidence>
<dbReference type="AlphaFoldDB" id="A0A438BZH6"/>
<reference evidence="2 3" key="1">
    <citation type="journal article" date="2018" name="PLoS Genet.">
        <title>Population sequencing reveals clonal diversity and ancestral inbreeding in the grapevine cultivar Chardonnay.</title>
        <authorList>
            <person name="Roach M.J."/>
            <person name="Johnson D.L."/>
            <person name="Bohlmann J."/>
            <person name="van Vuuren H.J."/>
            <person name="Jones S.J."/>
            <person name="Pretorius I.S."/>
            <person name="Schmidt S.A."/>
            <person name="Borneman A.R."/>
        </authorList>
    </citation>
    <scope>NUCLEOTIDE SEQUENCE [LARGE SCALE GENOMIC DNA]</scope>
    <source>
        <strain evidence="3">cv. Chardonnay</strain>
        <tissue evidence="2">Leaf</tissue>
    </source>
</reference>
<protein>
    <submittedName>
        <fullName evidence="2">Putative NOT transcription complex subunit VIP2</fullName>
    </submittedName>
</protein>
<feature type="compositionally biased region" description="Low complexity" evidence="1">
    <location>
        <begin position="13"/>
        <end position="23"/>
    </location>
</feature>
<comment type="caution">
    <text evidence="2">The sequence shown here is derived from an EMBL/GenBank/DDBJ whole genome shotgun (WGS) entry which is preliminary data.</text>
</comment>
<dbReference type="EMBL" id="QGNW01002589">
    <property type="protein sequence ID" value="RVW16353.1"/>
    <property type="molecule type" value="Genomic_DNA"/>
</dbReference>
<organism evidence="2 3">
    <name type="scientific">Vitis vinifera</name>
    <name type="common">Grape</name>
    <dbReference type="NCBI Taxonomy" id="29760"/>
    <lineage>
        <taxon>Eukaryota</taxon>
        <taxon>Viridiplantae</taxon>
        <taxon>Streptophyta</taxon>
        <taxon>Embryophyta</taxon>
        <taxon>Tracheophyta</taxon>
        <taxon>Spermatophyta</taxon>
        <taxon>Magnoliopsida</taxon>
        <taxon>eudicotyledons</taxon>
        <taxon>Gunneridae</taxon>
        <taxon>Pentapetalae</taxon>
        <taxon>rosids</taxon>
        <taxon>Vitales</taxon>
        <taxon>Vitaceae</taxon>
        <taxon>Viteae</taxon>
        <taxon>Vitis</taxon>
    </lineage>
</organism>
<dbReference type="Proteomes" id="UP000288805">
    <property type="component" value="Unassembled WGS sequence"/>
</dbReference>
<name>A0A438BZH6_VITVI</name>
<sequence>MEPSNSVPPVSFLSGLNGSSSNLPDTTGRSFTTSFSAQSGSAAAFNHLAIFLLMQLSHASSHGHPGVTNRGGSGVSPMLGNTGPRITSSIGNLAGGGNIGRSLSSGGGLAMPGLASHLSLISNGSGIWVYKDLTD</sequence>
<evidence type="ECO:0000313" key="2">
    <source>
        <dbReference type="EMBL" id="RVW16353.1"/>
    </source>
</evidence>
<accession>A0A438BZH6</accession>
<proteinExistence type="predicted"/>
<gene>
    <name evidence="2" type="primary">VIP2_15</name>
    <name evidence="2" type="ORF">CK203_067814</name>
</gene>